<proteinExistence type="predicted"/>
<organism evidence="2 3">
    <name type="scientific">Zymoseptoria brevis</name>
    <dbReference type="NCBI Taxonomy" id="1047168"/>
    <lineage>
        <taxon>Eukaryota</taxon>
        <taxon>Fungi</taxon>
        <taxon>Dikarya</taxon>
        <taxon>Ascomycota</taxon>
        <taxon>Pezizomycotina</taxon>
        <taxon>Dothideomycetes</taxon>
        <taxon>Dothideomycetidae</taxon>
        <taxon>Mycosphaerellales</taxon>
        <taxon>Mycosphaerellaceae</taxon>
        <taxon>Zymoseptoria</taxon>
    </lineage>
</organism>
<keyword evidence="3" id="KW-1185">Reference proteome</keyword>
<dbReference type="OrthoDB" id="10365479at2759"/>
<accession>A0A0F4GSV7</accession>
<sequence length="169" mass="18777">GVYDNKHRTISNTPPPYSSLPHITEALGAKSNMDKSDGVHSEASESDDIAVSPAEVYVNIKLTSIATYVANNDASLERTKAKLGSLTTKTSECTTNDDSRAVGKESIVAAIFDYYDNKFRNMAGTVHRQQKYLRKHSKAVSDNSIAFDEHTIRLEKCLRFRLMSYLQPS</sequence>
<reference evidence="2 3" key="1">
    <citation type="submission" date="2015-03" db="EMBL/GenBank/DDBJ databases">
        <title>RNA-seq based gene annotation and comparative genomics of four Zymoseptoria species reveal species-specific pathogenicity related genes and transposable element activity.</title>
        <authorList>
            <person name="Grandaubert J."/>
            <person name="Bhattacharyya A."/>
            <person name="Stukenbrock E.H."/>
        </authorList>
    </citation>
    <scope>NUCLEOTIDE SEQUENCE [LARGE SCALE GENOMIC DNA]</scope>
    <source>
        <strain evidence="2 3">Zb18110</strain>
    </source>
</reference>
<feature type="non-terminal residue" evidence="2">
    <location>
        <position position="1"/>
    </location>
</feature>
<dbReference type="EMBL" id="LAFY01000316">
    <property type="protein sequence ID" value="KJY00510.1"/>
    <property type="molecule type" value="Genomic_DNA"/>
</dbReference>
<evidence type="ECO:0000313" key="2">
    <source>
        <dbReference type="EMBL" id="KJY00510.1"/>
    </source>
</evidence>
<gene>
    <name evidence="2" type="ORF">TI39_contig324g00001</name>
</gene>
<evidence type="ECO:0000256" key="1">
    <source>
        <dbReference type="SAM" id="MobiDB-lite"/>
    </source>
</evidence>
<evidence type="ECO:0000313" key="3">
    <source>
        <dbReference type="Proteomes" id="UP000033647"/>
    </source>
</evidence>
<dbReference type="AlphaFoldDB" id="A0A0F4GSV7"/>
<name>A0A0F4GSV7_9PEZI</name>
<dbReference type="Proteomes" id="UP000033647">
    <property type="component" value="Unassembled WGS sequence"/>
</dbReference>
<feature type="region of interest" description="Disordered" evidence="1">
    <location>
        <begin position="1"/>
        <end position="22"/>
    </location>
</feature>
<comment type="caution">
    <text evidence="2">The sequence shown here is derived from an EMBL/GenBank/DDBJ whole genome shotgun (WGS) entry which is preliminary data.</text>
</comment>
<protein>
    <submittedName>
        <fullName evidence="2">Uncharacterized protein</fullName>
    </submittedName>
</protein>